<dbReference type="AlphaFoldDB" id="A0AA97P5G6"/>
<sequence>MKAYAKFDLDRVPQVASPMPHAAPEEECSNFASLAAIAKIYGGDRRAIGDTYLAENLASGYTSRLALVGQSRSRQPGLETTRHRAFMELGICLWEHYLA</sequence>
<dbReference type="Proteomes" id="UP000011086">
    <property type="component" value="Unassembled WGS sequence"/>
</dbReference>
<evidence type="ECO:0000313" key="1">
    <source>
        <dbReference type="EMBL" id="ELQ42249.1"/>
    </source>
</evidence>
<reference evidence="1" key="1">
    <citation type="journal article" date="2012" name="PLoS Genet.">
        <title>Comparative analysis of the genomes of two field isolates of the rice blast fungus Magnaporthe oryzae.</title>
        <authorList>
            <person name="Xue M."/>
            <person name="Yang J."/>
            <person name="Li Z."/>
            <person name="Hu S."/>
            <person name="Yao N."/>
            <person name="Dean R.A."/>
            <person name="Zhao W."/>
            <person name="Shen M."/>
            <person name="Zhang H."/>
            <person name="Li C."/>
            <person name="Liu L."/>
            <person name="Cao L."/>
            <person name="Xu X."/>
            <person name="Xing Y."/>
            <person name="Hsiang T."/>
            <person name="Zhang Z."/>
            <person name="Xu J.R."/>
            <person name="Peng Y.L."/>
        </authorList>
    </citation>
    <scope>NUCLEOTIDE SEQUENCE</scope>
    <source>
        <strain evidence="1">Y34</strain>
    </source>
</reference>
<accession>A0AA97P5G6</accession>
<organism evidence="1">
    <name type="scientific">Pyricularia oryzae (strain Y34)</name>
    <name type="common">Rice blast fungus</name>
    <name type="synonym">Magnaporthe oryzae</name>
    <dbReference type="NCBI Taxonomy" id="1143189"/>
    <lineage>
        <taxon>Eukaryota</taxon>
        <taxon>Fungi</taxon>
        <taxon>Dikarya</taxon>
        <taxon>Ascomycota</taxon>
        <taxon>Pezizomycotina</taxon>
        <taxon>Sordariomycetes</taxon>
        <taxon>Sordariomycetidae</taxon>
        <taxon>Magnaporthales</taxon>
        <taxon>Pyriculariaceae</taxon>
        <taxon>Pyricularia</taxon>
    </lineage>
</organism>
<protein>
    <submittedName>
        <fullName evidence="1">Uncharacterized protein</fullName>
    </submittedName>
</protein>
<proteinExistence type="predicted"/>
<name>A0AA97P5G6_PYRO3</name>
<dbReference type="EMBL" id="JH793523">
    <property type="protein sequence ID" value="ELQ42249.1"/>
    <property type="molecule type" value="Genomic_DNA"/>
</dbReference>
<gene>
    <name evidence="1" type="ORF">OOU_Y34scaffold00220g2</name>
</gene>